<gene>
    <name evidence="1" type="ORF">L1987_65027</name>
</gene>
<accession>A0ACB9BTA0</accession>
<comment type="caution">
    <text evidence="1">The sequence shown here is derived from an EMBL/GenBank/DDBJ whole genome shotgun (WGS) entry which is preliminary data.</text>
</comment>
<keyword evidence="2" id="KW-1185">Reference proteome</keyword>
<organism evidence="1 2">
    <name type="scientific">Smallanthus sonchifolius</name>
    <dbReference type="NCBI Taxonomy" id="185202"/>
    <lineage>
        <taxon>Eukaryota</taxon>
        <taxon>Viridiplantae</taxon>
        <taxon>Streptophyta</taxon>
        <taxon>Embryophyta</taxon>
        <taxon>Tracheophyta</taxon>
        <taxon>Spermatophyta</taxon>
        <taxon>Magnoliopsida</taxon>
        <taxon>eudicotyledons</taxon>
        <taxon>Gunneridae</taxon>
        <taxon>Pentapetalae</taxon>
        <taxon>asterids</taxon>
        <taxon>campanulids</taxon>
        <taxon>Asterales</taxon>
        <taxon>Asteraceae</taxon>
        <taxon>Asteroideae</taxon>
        <taxon>Heliantheae alliance</taxon>
        <taxon>Millerieae</taxon>
        <taxon>Smallanthus</taxon>
    </lineage>
</organism>
<dbReference type="EMBL" id="CM042039">
    <property type="protein sequence ID" value="KAI3725246.1"/>
    <property type="molecule type" value="Genomic_DNA"/>
</dbReference>
<protein>
    <submittedName>
        <fullName evidence="1">Uncharacterized protein</fullName>
    </submittedName>
</protein>
<evidence type="ECO:0000313" key="2">
    <source>
        <dbReference type="Proteomes" id="UP001056120"/>
    </source>
</evidence>
<name>A0ACB9BTA0_9ASTR</name>
<proteinExistence type="predicted"/>
<sequence length="897" mass="102342">MSAPLGKRAGYSQVLPPPRLKYHDADRERDCLPQVGQWNLMNMKTINGGTVTSWICIKFSRDVQDKIARAFCSELAQMCNISGMEFNTDPVLPTLGGRPDQAERVLKGRFHDAMTKLQPRKKQLDLLIVILPDNNGSLYGDLKKICETDLGTVSHNAYGQDPYAKEFGIKISTELTSVEERGSVSTRITMVHLSVEIIVFEILTRVPAKVVGRFKSISKEWYALLSTQDFARVHCSHSLISSNQRMLLIGDLTCSVHPIDFQNGDYGPSTIVPFPFNDVSIRSHLDGLLCVPLNHKSELILWNPVTHAYKHLSTPECHCHGFFEHDAIGLYIDAYEDYKVLHIKCSCGVLGASIYFRRADSWGNIPFITRPEYVSHTFSWSTGTLCGVTLYFTICECWVGGKNVVICFDVNLEQIKEISFPSVPSKGIFLGDLVNVKNEHHMFVSTGTREMSIELWKLEGEQWIKVLSCLPIPPIPLSIWCDITHFMTNGNWFAMTNLGKLYEIEMNVKPFKCFYPVTSFRGSKGAMFVETLVSPSIYQFTMTIGQPKDRNDASTSRAAKRKACNARYYSLHKENGQPKDRNDASTSRAEKRKEYNVRYYAFCKENNKVSKDENIEDDPYHFVNDGIPRDHRVLDEVMPEISRVELDQRVYNRPTTSEVAGIWVEGNDNITSYKRSIVVYGRSEYSQTIQPYFGCYDPLSYPLFFPNGESGWHPNIPRQGVLINEAHNNHDNIDEEMEEANTRRGRTTVAMREYYCYKFQIRSTENVFLFAGRLLQQFAVDVYIKIETQRLQFCEQNQAKIRAYLYQGIVDCVNAGEVNPNRVGQRIVLHASFIGGPRDMRRRFLDAMTLVQDDGKPDLFLTMTCNPQWPEICDNLKAGQTAQDRPELVSRVFRAKS</sequence>
<reference evidence="2" key="1">
    <citation type="journal article" date="2022" name="Mol. Ecol. Resour.">
        <title>The genomes of chicory, endive, great burdock and yacon provide insights into Asteraceae palaeo-polyploidization history and plant inulin production.</title>
        <authorList>
            <person name="Fan W."/>
            <person name="Wang S."/>
            <person name="Wang H."/>
            <person name="Wang A."/>
            <person name="Jiang F."/>
            <person name="Liu H."/>
            <person name="Zhao H."/>
            <person name="Xu D."/>
            <person name="Zhang Y."/>
        </authorList>
    </citation>
    <scope>NUCLEOTIDE SEQUENCE [LARGE SCALE GENOMIC DNA]</scope>
    <source>
        <strain evidence="2">cv. Yunnan</strain>
    </source>
</reference>
<reference evidence="1 2" key="2">
    <citation type="journal article" date="2022" name="Mol. Ecol. Resour.">
        <title>The genomes of chicory, endive, great burdock and yacon provide insights into Asteraceae paleo-polyploidization history and plant inulin production.</title>
        <authorList>
            <person name="Fan W."/>
            <person name="Wang S."/>
            <person name="Wang H."/>
            <person name="Wang A."/>
            <person name="Jiang F."/>
            <person name="Liu H."/>
            <person name="Zhao H."/>
            <person name="Xu D."/>
            <person name="Zhang Y."/>
        </authorList>
    </citation>
    <scope>NUCLEOTIDE SEQUENCE [LARGE SCALE GENOMIC DNA]</scope>
    <source>
        <strain evidence="2">cv. Yunnan</strain>
        <tissue evidence="1">Leaves</tissue>
    </source>
</reference>
<dbReference type="Proteomes" id="UP001056120">
    <property type="component" value="Linkage Group LG22"/>
</dbReference>
<evidence type="ECO:0000313" key="1">
    <source>
        <dbReference type="EMBL" id="KAI3725246.1"/>
    </source>
</evidence>